<evidence type="ECO:0008006" key="4">
    <source>
        <dbReference type="Google" id="ProtNLM"/>
    </source>
</evidence>
<feature type="region of interest" description="Disordered" evidence="1">
    <location>
        <begin position="1"/>
        <end position="30"/>
    </location>
</feature>
<gene>
    <name evidence="2" type="ORF">SO694_0000358</name>
</gene>
<evidence type="ECO:0000256" key="1">
    <source>
        <dbReference type="SAM" id="MobiDB-lite"/>
    </source>
</evidence>
<feature type="region of interest" description="Disordered" evidence="1">
    <location>
        <begin position="405"/>
        <end position="425"/>
    </location>
</feature>
<accession>A0ABR1GD70</accession>
<dbReference type="EMBL" id="JBBJCI010000033">
    <property type="protein sequence ID" value="KAK7253949.1"/>
    <property type="molecule type" value="Genomic_DNA"/>
</dbReference>
<organism evidence="2 3">
    <name type="scientific">Aureococcus anophagefferens</name>
    <name type="common">Harmful bloom alga</name>
    <dbReference type="NCBI Taxonomy" id="44056"/>
    <lineage>
        <taxon>Eukaryota</taxon>
        <taxon>Sar</taxon>
        <taxon>Stramenopiles</taxon>
        <taxon>Ochrophyta</taxon>
        <taxon>Pelagophyceae</taxon>
        <taxon>Pelagomonadales</taxon>
        <taxon>Pelagomonadaceae</taxon>
        <taxon>Aureococcus</taxon>
    </lineage>
</organism>
<proteinExistence type="predicted"/>
<comment type="caution">
    <text evidence="2">The sequence shown here is derived from an EMBL/GenBank/DDBJ whole genome shotgun (WGS) entry which is preliminary data.</text>
</comment>
<protein>
    <recommendedName>
        <fullName evidence="4">PX domain-containing protein</fullName>
    </recommendedName>
</protein>
<dbReference type="Proteomes" id="UP001363151">
    <property type="component" value="Unassembled WGS sequence"/>
</dbReference>
<keyword evidence="3" id="KW-1185">Reference proteome</keyword>
<reference evidence="2 3" key="1">
    <citation type="submission" date="2024-03" db="EMBL/GenBank/DDBJ databases">
        <title>Aureococcus anophagefferens CCMP1851 and Kratosvirus quantuckense: Draft genome of a second virus-susceptible host strain in the model system.</title>
        <authorList>
            <person name="Chase E."/>
            <person name="Truchon A.R."/>
            <person name="Schepens W."/>
            <person name="Wilhelm S.W."/>
        </authorList>
    </citation>
    <scope>NUCLEOTIDE SEQUENCE [LARGE SCALE GENOMIC DNA]</scope>
    <source>
        <strain evidence="2 3">CCMP1851</strain>
    </source>
</reference>
<evidence type="ECO:0000313" key="2">
    <source>
        <dbReference type="EMBL" id="KAK7253949.1"/>
    </source>
</evidence>
<name>A0ABR1GD70_AURAN</name>
<sequence length="461" mass="47843">MAASSVSPMRAMARPKPKKTPAKPLAEDDATAQTSCALYFCGPPQRPPDDDDATTTTPRAQAELAQVKSVVVSSADPPGAPRKAGGLFGAAPPAAFAIAATMRRSRETPRGVLRTSADFAALGRALNVENPGCVVPPVTAALRGGSVRAATLFFERLLSHGALKTSPLFAQFVLCDDLPDLEGARLPGAPASAWGALTLGADPTPSEVLADEAAAWARDTEGTLRGLRGASARARVAAEKALDEAATLNARLDLSPGQEAPEVTSALMEGYDRHIDSVDDLLGVLESVRAAADVVRDIDRRLGAARAAYDRATASYGRSIEKRRAKSAFDGAWDAVADALAATEEDAADAAGALGAVERCAREAHGRFAGEFDDLRMNLPSWLAEGRDRLIKSQLDGGRGAAAKLSAKLRPKPGDASETEDEASALPAGARLLSFSAVAKAETDAAFFAPPDEGLHDSDSA</sequence>
<evidence type="ECO:0000313" key="3">
    <source>
        <dbReference type="Proteomes" id="UP001363151"/>
    </source>
</evidence>
<feature type="region of interest" description="Disordered" evidence="1">
    <location>
        <begin position="38"/>
        <end position="57"/>
    </location>
</feature>